<evidence type="ECO:0000256" key="4">
    <source>
        <dbReference type="ARBA" id="ARBA00022801"/>
    </source>
</evidence>
<dbReference type="GO" id="GO:0042973">
    <property type="term" value="F:glucan endo-1,3-beta-D-glucosidase activity"/>
    <property type="evidence" value="ECO:0007669"/>
    <property type="project" value="UniProtKB-EC"/>
</dbReference>
<keyword evidence="10" id="KW-1185">Reference proteome</keyword>
<proteinExistence type="inferred from homology"/>
<dbReference type="InterPro" id="IPR017853">
    <property type="entry name" value="GH"/>
</dbReference>
<evidence type="ECO:0000256" key="3">
    <source>
        <dbReference type="ARBA" id="ARBA00012780"/>
    </source>
</evidence>
<evidence type="ECO:0000256" key="1">
    <source>
        <dbReference type="ARBA" id="ARBA00000382"/>
    </source>
</evidence>
<comment type="catalytic activity">
    <reaction evidence="1">
        <text>Hydrolysis of (1-&gt;3)-beta-D-glucosidic linkages in (1-&gt;3)-beta-D-glucans.</text>
        <dbReference type="EC" id="3.2.1.39"/>
    </reaction>
</comment>
<dbReference type="EC" id="3.2.1.39" evidence="3"/>
<dbReference type="InterPro" id="IPR044965">
    <property type="entry name" value="Glyco_hydro_17_plant"/>
</dbReference>
<dbReference type="SUPFAM" id="SSF51445">
    <property type="entry name" value="(Trans)glycosidases"/>
    <property type="match status" value="1"/>
</dbReference>
<dbReference type="EMBL" id="JBEDUW010000007">
    <property type="protein sequence ID" value="KAK9910462.1"/>
    <property type="molecule type" value="Genomic_DNA"/>
</dbReference>
<dbReference type="GO" id="GO:0005975">
    <property type="term" value="P:carbohydrate metabolic process"/>
    <property type="evidence" value="ECO:0007669"/>
    <property type="project" value="InterPro"/>
</dbReference>
<dbReference type="InterPro" id="IPR000490">
    <property type="entry name" value="Glyco_hydro_17"/>
</dbReference>
<keyword evidence="4" id="KW-0378">Hydrolase</keyword>
<dbReference type="Pfam" id="PF00332">
    <property type="entry name" value="Glyco_hydro_17"/>
    <property type="match status" value="1"/>
</dbReference>
<evidence type="ECO:0000256" key="2">
    <source>
        <dbReference type="ARBA" id="ARBA00008773"/>
    </source>
</evidence>
<organism evidence="9 10">
    <name type="scientific">Rubus argutus</name>
    <name type="common">Southern blackberry</name>
    <dbReference type="NCBI Taxonomy" id="59490"/>
    <lineage>
        <taxon>Eukaryota</taxon>
        <taxon>Viridiplantae</taxon>
        <taxon>Streptophyta</taxon>
        <taxon>Embryophyta</taxon>
        <taxon>Tracheophyta</taxon>
        <taxon>Spermatophyta</taxon>
        <taxon>Magnoliopsida</taxon>
        <taxon>eudicotyledons</taxon>
        <taxon>Gunneridae</taxon>
        <taxon>Pentapetalae</taxon>
        <taxon>rosids</taxon>
        <taxon>fabids</taxon>
        <taxon>Rosales</taxon>
        <taxon>Rosaceae</taxon>
        <taxon>Rosoideae</taxon>
        <taxon>Rosoideae incertae sedis</taxon>
        <taxon>Rubus</taxon>
    </lineage>
</organism>
<dbReference type="AlphaFoldDB" id="A0AAW1VUF0"/>
<accession>A0AAW1VUF0</accession>
<dbReference type="Proteomes" id="UP001457282">
    <property type="component" value="Unassembled WGS sequence"/>
</dbReference>
<evidence type="ECO:0000256" key="6">
    <source>
        <dbReference type="ARBA" id="ARBA00033335"/>
    </source>
</evidence>
<reference evidence="9 10" key="1">
    <citation type="journal article" date="2023" name="G3 (Bethesda)">
        <title>A chromosome-length genome assembly and annotation of blackberry (Rubus argutus, cv. 'Hillquist').</title>
        <authorList>
            <person name="Bruna T."/>
            <person name="Aryal R."/>
            <person name="Dudchenko O."/>
            <person name="Sargent D.J."/>
            <person name="Mead D."/>
            <person name="Buti M."/>
            <person name="Cavallini A."/>
            <person name="Hytonen T."/>
            <person name="Andres J."/>
            <person name="Pham M."/>
            <person name="Weisz D."/>
            <person name="Mascagni F."/>
            <person name="Usai G."/>
            <person name="Natali L."/>
            <person name="Bassil N."/>
            <person name="Fernandez G.E."/>
            <person name="Lomsadze A."/>
            <person name="Armour M."/>
            <person name="Olukolu B."/>
            <person name="Poorten T."/>
            <person name="Britton C."/>
            <person name="Davik J."/>
            <person name="Ashrafi H."/>
            <person name="Aiden E.L."/>
            <person name="Borodovsky M."/>
            <person name="Worthington M."/>
        </authorList>
    </citation>
    <scope>NUCLEOTIDE SEQUENCE [LARGE SCALE GENOMIC DNA]</scope>
    <source>
        <strain evidence="9">PI 553951</strain>
    </source>
</reference>
<gene>
    <name evidence="9" type="ORF">M0R45_034422</name>
</gene>
<name>A0AAW1VUF0_RUBAR</name>
<evidence type="ECO:0000313" key="10">
    <source>
        <dbReference type="Proteomes" id="UP001457282"/>
    </source>
</evidence>
<sequence>MGGQCSKLIPCCGDSQFKAAVLEAPVIASTPLIPRSSAPSLYSNTTLILTIPNPLVPLLAANCSNALRWLYVHIVPFFPRTKIFAISVGNDLLEPTSEFSQFLLPAIWNVHSTLLDLGIRKIAVSTTFSFVNVVMMSFLPSAASSPPIQTLLSLLVSEAFVDLSFVF</sequence>
<dbReference type="PANTHER" id="PTHR32227">
    <property type="entry name" value="GLUCAN ENDO-1,3-BETA-GLUCOSIDASE BG1-RELATED-RELATED"/>
    <property type="match status" value="1"/>
</dbReference>
<evidence type="ECO:0000256" key="5">
    <source>
        <dbReference type="ARBA" id="ARBA00023295"/>
    </source>
</evidence>
<comment type="similarity">
    <text evidence="2 8">Belongs to the glycosyl hydrolase 17 family.</text>
</comment>
<evidence type="ECO:0000256" key="7">
    <source>
        <dbReference type="ARBA" id="ARBA00033417"/>
    </source>
</evidence>
<keyword evidence="5" id="KW-0326">Glycosidase</keyword>
<protein>
    <recommendedName>
        <fullName evidence="3">glucan endo-1,3-beta-D-glucosidase</fullName>
        <ecNumber evidence="3">3.2.1.39</ecNumber>
    </recommendedName>
    <alternativeName>
        <fullName evidence="6">(1-&gt;3)-beta-glucan endohydrolase</fullName>
    </alternativeName>
    <alternativeName>
        <fullName evidence="7">Beta-1,3-endoglucanase</fullName>
    </alternativeName>
</protein>
<evidence type="ECO:0000313" key="9">
    <source>
        <dbReference type="EMBL" id="KAK9910462.1"/>
    </source>
</evidence>
<evidence type="ECO:0000256" key="8">
    <source>
        <dbReference type="RuleBase" id="RU004335"/>
    </source>
</evidence>
<comment type="caution">
    <text evidence="9">The sequence shown here is derived from an EMBL/GenBank/DDBJ whole genome shotgun (WGS) entry which is preliminary data.</text>
</comment>
<dbReference type="Gene3D" id="3.20.20.80">
    <property type="entry name" value="Glycosidases"/>
    <property type="match status" value="1"/>
</dbReference>